<reference evidence="2" key="1">
    <citation type="submission" date="2007-11" db="EMBL/GenBank/DDBJ databases">
        <authorList>
            <person name="Fulton L."/>
            <person name="Clifton S."/>
            <person name="Fulton B."/>
            <person name="Xu J."/>
            <person name="Minx P."/>
            <person name="Pepin K.H."/>
            <person name="Johnson M."/>
            <person name="Thiruvilangam P."/>
            <person name="Bhonagiri V."/>
            <person name="Nash W.E."/>
            <person name="Mardis E.R."/>
            <person name="Wilson R.K."/>
        </authorList>
    </citation>
    <scope>NUCLEOTIDE SEQUENCE [LARGE SCALE GENOMIC DNA]</scope>
    <source>
        <strain evidence="2">DSM 1402</strain>
    </source>
</reference>
<name>B0N5M3_9FIRM</name>
<evidence type="ECO:0000259" key="1">
    <source>
        <dbReference type="Pfam" id="PF12682"/>
    </source>
</evidence>
<protein>
    <submittedName>
        <fullName evidence="2">Flavodoxin</fullName>
    </submittedName>
</protein>
<dbReference type="eggNOG" id="COG0716">
    <property type="taxonomic scope" value="Bacteria"/>
</dbReference>
<comment type="caution">
    <text evidence="2">The sequence shown here is derived from an EMBL/GenBank/DDBJ whole genome shotgun (WGS) entry which is preliminary data.</text>
</comment>
<dbReference type="InterPro" id="IPR029039">
    <property type="entry name" value="Flavoprotein-like_sf"/>
</dbReference>
<dbReference type="PANTHER" id="PTHR39201:SF1">
    <property type="entry name" value="FLAVODOXIN-LIKE DOMAIN-CONTAINING PROTEIN"/>
    <property type="match status" value="1"/>
</dbReference>
<feature type="domain" description="Flavodoxin-like" evidence="1">
    <location>
        <begin position="10"/>
        <end position="164"/>
    </location>
</feature>
<dbReference type="NCBIfam" id="NF005501">
    <property type="entry name" value="PRK07116.1"/>
    <property type="match status" value="1"/>
</dbReference>
<dbReference type="InterPro" id="IPR008254">
    <property type="entry name" value="Flavodoxin/NO_synth"/>
</dbReference>
<keyword evidence="3" id="KW-1185">Reference proteome</keyword>
<sequence length="165" mass="18819">MKRSSVKMSKSLVAYFSASGVTKKVAERLNEVVQGNLFEIVPEQPYTSADLNWTNPKSRSSVEMNDKSFRPAVKEKISDMGEYDIIYLGFPIWWYIAPTIINTFLEQYDLRDKTIIPFATSGMSGMGKTNDYLENSCKGARLMKGQRFDENVSADELSDWVKKMK</sequence>
<proteinExistence type="predicted"/>
<accession>B0N5M3</accession>
<gene>
    <name evidence="2" type="ORF">CLORAM_01937</name>
</gene>
<dbReference type="Proteomes" id="UP000005798">
    <property type="component" value="Unassembled WGS sequence"/>
</dbReference>
<dbReference type="SUPFAM" id="SSF52218">
    <property type="entry name" value="Flavoproteins"/>
    <property type="match status" value="1"/>
</dbReference>
<evidence type="ECO:0000313" key="2">
    <source>
        <dbReference type="EMBL" id="EDS18391.1"/>
    </source>
</evidence>
<dbReference type="HOGENOM" id="CLU_068890_1_1_9"/>
<dbReference type="GO" id="GO:0010181">
    <property type="term" value="F:FMN binding"/>
    <property type="evidence" value="ECO:0007669"/>
    <property type="project" value="InterPro"/>
</dbReference>
<dbReference type="Gene3D" id="3.40.50.360">
    <property type="match status" value="1"/>
</dbReference>
<evidence type="ECO:0000313" key="3">
    <source>
        <dbReference type="Proteomes" id="UP000005798"/>
    </source>
</evidence>
<dbReference type="EMBL" id="ABFX02000006">
    <property type="protein sequence ID" value="EDS18391.1"/>
    <property type="molecule type" value="Genomic_DNA"/>
</dbReference>
<dbReference type="Pfam" id="PF12682">
    <property type="entry name" value="Flavodoxin_4"/>
    <property type="match status" value="1"/>
</dbReference>
<reference evidence="2" key="2">
    <citation type="submission" date="2014-06" db="EMBL/GenBank/DDBJ databases">
        <title>Draft genome sequence of Clostridium ramosum(DSM 1402).</title>
        <authorList>
            <person name="Sudarsanam P."/>
            <person name="Ley R."/>
            <person name="Guruge J."/>
            <person name="Turnbaugh P.J."/>
            <person name="Mahowald M."/>
            <person name="Liep D."/>
            <person name="Gordon J."/>
        </authorList>
    </citation>
    <scope>NUCLEOTIDE SEQUENCE</scope>
    <source>
        <strain evidence="2">DSM 1402</strain>
    </source>
</reference>
<organism evidence="2 3">
    <name type="scientific">Thomasclavelia ramosa DSM 1402</name>
    <dbReference type="NCBI Taxonomy" id="445974"/>
    <lineage>
        <taxon>Bacteria</taxon>
        <taxon>Bacillati</taxon>
        <taxon>Bacillota</taxon>
        <taxon>Erysipelotrichia</taxon>
        <taxon>Erysipelotrichales</taxon>
        <taxon>Coprobacillaceae</taxon>
        <taxon>Thomasclavelia</taxon>
    </lineage>
</organism>
<dbReference type="AlphaFoldDB" id="B0N5M3"/>
<dbReference type="GO" id="GO:0016651">
    <property type="term" value="F:oxidoreductase activity, acting on NAD(P)H"/>
    <property type="evidence" value="ECO:0007669"/>
    <property type="project" value="UniProtKB-ARBA"/>
</dbReference>
<dbReference type="PANTHER" id="PTHR39201">
    <property type="entry name" value="EXPORTED PROTEIN-RELATED"/>
    <property type="match status" value="1"/>
</dbReference>